<dbReference type="InterPro" id="IPR016454">
    <property type="entry name" value="Cysteine_dSase"/>
</dbReference>
<feature type="domain" description="Aminotransferase class V" evidence="11">
    <location>
        <begin position="5"/>
        <end position="370"/>
    </location>
</feature>
<dbReference type="InterPro" id="IPR020578">
    <property type="entry name" value="Aminotrans_V_PyrdxlP_BS"/>
</dbReference>
<dbReference type="Gene3D" id="3.40.640.10">
    <property type="entry name" value="Type I PLP-dependent aspartate aminotransferase-like (Major domain)"/>
    <property type="match status" value="1"/>
</dbReference>
<proteinExistence type="inferred from homology"/>
<dbReference type="InterPro" id="IPR015421">
    <property type="entry name" value="PyrdxlP-dep_Trfase_major"/>
</dbReference>
<evidence type="ECO:0000256" key="6">
    <source>
        <dbReference type="ARBA" id="ARBA00022898"/>
    </source>
</evidence>
<dbReference type="FunFam" id="3.40.640.10:FF:000084">
    <property type="entry name" value="IscS-like cysteine desulfurase"/>
    <property type="match status" value="1"/>
</dbReference>
<dbReference type="PROSITE" id="PS00595">
    <property type="entry name" value="AA_TRANSFER_CLASS_5"/>
    <property type="match status" value="1"/>
</dbReference>
<dbReference type="PANTHER" id="PTHR11601:SF34">
    <property type="entry name" value="CYSTEINE DESULFURASE"/>
    <property type="match status" value="1"/>
</dbReference>
<dbReference type="RefSeq" id="WP_057825435.1">
    <property type="nucleotide sequence ID" value="NZ_AZFX01000087.1"/>
</dbReference>
<dbReference type="PATRIC" id="fig|1423735.3.peg.602"/>
<comment type="cofactor">
    <cofactor evidence="1 10">
        <name>pyridoxal 5'-phosphate</name>
        <dbReference type="ChEBI" id="CHEBI:597326"/>
    </cofactor>
</comment>
<dbReference type="Gene3D" id="3.90.1150.10">
    <property type="entry name" value="Aspartate Aminotransferase, domain 1"/>
    <property type="match status" value="1"/>
</dbReference>
<evidence type="ECO:0000256" key="7">
    <source>
        <dbReference type="ARBA" id="ARBA00023004"/>
    </source>
</evidence>
<dbReference type="PIRSF" id="PIRSF005572">
    <property type="entry name" value="NifS"/>
    <property type="match status" value="1"/>
</dbReference>
<comment type="caution">
    <text evidence="12">The sequence shown here is derived from an EMBL/GenBank/DDBJ whole genome shotgun (WGS) entry which is preliminary data.</text>
</comment>
<reference evidence="12 13" key="1">
    <citation type="journal article" date="2015" name="Genome Announc.">
        <title>Expanding the biotechnology potential of lactobacilli through comparative genomics of 213 strains and associated genera.</title>
        <authorList>
            <person name="Sun Z."/>
            <person name="Harris H.M."/>
            <person name="McCann A."/>
            <person name="Guo C."/>
            <person name="Argimon S."/>
            <person name="Zhang W."/>
            <person name="Yang X."/>
            <person name="Jeffery I.B."/>
            <person name="Cooney J.C."/>
            <person name="Kagawa T.F."/>
            <person name="Liu W."/>
            <person name="Song Y."/>
            <person name="Salvetti E."/>
            <person name="Wrobel A."/>
            <person name="Rasinkangas P."/>
            <person name="Parkhill J."/>
            <person name="Rea M.C."/>
            <person name="O'Sullivan O."/>
            <person name="Ritari J."/>
            <person name="Douillard F.P."/>
            <person name="Paul Ross R."/>
            <person name="Yang R."/>
            <person name="Briner A.E."/>
            <person name="Felis G.E."/>
            <person name="de Vos W.M."/>
            <person name="Barrangou R."/>
            <person name="Klaenhammer T.R."/>
            <person name="Caufield P.W."/>
            <person name="Cui Y."/>
            <person name="Zhang H."/>
            <person name="O'Toole P.W."/>
        </authorList>
    </citation>
    <scope>NUCLEOTIDE SEQUENCE [LARGE SCALE GENOMIC DNA]</scope>
    <source>
        <strain evidence="12 13">DSM 17758</strain>
    </source>
</reference>
<dbReference type="GO" id="GO:0031071">
    <property type="term" value="F:cysteine desulfurase activity"/>
    <property type="evidence" value="ECO:0007669"/>
    <property type="project" value="UniProtKB-EC"/>
</dbReference>
<evidence type="ECO:0000256" key="1">
    <source>
        <dbReference type="ARBA" id="ARBA00001933"/>
    </source>
</evidence>
<name>A0A0R1VRY2_9LACO</name>
<dbReference type="GO" id="GO:0051536">
    <property type="term" value="F:iron-sulfur cluster binding"/>
    <property type="evidence" value="ECO:0007669"/>
    <property type="project" value="UniProtKB-KW"/>
</dbReference>
<evidence type="ECO:0000256" key="10">
    <source>
        <dbReference type="RuleBase" id="RU004504"/>
    </source>
</evidence>
<dbReference type="Gene3D" id="1.10.260.50">
    <property type="match status" value="1"/>
</dbReference>
<dbReference type="SUPFAM" id="SSF53383">
    <property type="entry name" value="PLP-dependent transferases"/>
    <property type="match status" value="1"/>
</dbReference>
<keyword evidence="7" id="KW-0408">Iron</keyword>
<dbReference type="GO" id="GO:0046872">
    <property type="term" value="F:metal ion binding"/>
    <property type="evidence" value="ECO:0007669"/>
    <property type="project" value="UniProtKB-KW"/>
</dbReference>
<accession>A0A0R1VRY2</accession>
<organism evidence="12 13">
    <name type="scientific">Lapidilactobacillus concavus DSM 17758</name>
    <dbReference type="NCBI Taxonomy" id="1423735"/>
    <lineage>
        <taxon>Bacteria</taxon>
        <taxon>Bacillati</taxon>
        <taxon>Bacillota</taxon>
        <taxon>Bacilli</taxon>
        <taxon>Lactobacillales</taxon>
        <taxon>Lactobacillaceae</taxon>
        <taxon>Lapidilactobacillus</taxon>
    </lineage>
</organism>
<evidence type="ECO:0000259" key="11">
    <source>
        <dbReference type="Pfam" id="PF00266"/>
    </source>
</evidence>
<comment type="similarity">
    <text evidence="2">Belongs to the class-V pyridoxal-phosphate-dependent aminotransferase family. NifS/IscS subfamily.</text>
</comment>
<keyword evidence="4" id="KW-0808">Transferase</keyword>
<evidence type="ECO:0000256" key="5">
    <source>
        <dbReference type="ARBA" id="ARBA00022723"/>
    </source>
</evidence>
<dbReference type="EMBL" id="AZFX01000087">
    <property type="protein sequence ID" value="KRM08506.1"/>
    <property type="molecule type" value="Genomic_DNA"/>
</dbReference>
<evidence type="ECO:0000256" key="8">
    <source>
        <dbReference type="ARBA" id="ARBA00023014"/>
    </source>
</evidence>
<keyword evidence="8" id="KW-0411">Iron-sulfur</keyword>
<sequence length="389" mass="42608">MNHYYFDNAATTPMSPDVVQAMSAALANDFGNASSTHYYGRQSHHLLDQSRQTIARSIHAKTDEIVFTSGGTESDNTAILGTVAAYHERGRHLITTAVEHPAILKTMHYLETQGYEITYLPVDREGRVSVTDVQAALRPDTILVSVMMGNNEVGTIQPIAEIGQLLKHHQAIFHTDAVQAYGILDIDVTALGVDLLSISGHKLHGPKGIGFLYMNERLNLEPFMHGGEQEHLRRAGTENIPSIVGLAQAVADLTPERKVEKREQLQTLKQTLITDLKAKDVDFEINGPAPQEGLPHVLNLWLRGVPTNLMLMKLDLKGFAVSGGSACTAGSLEPSHVLIALYGDEHAPQISESLRISFGDQNTIESVHKLAEAIAEITERFLGRLTPEH</sequence>
<comment type="catalytic activity">
    <reaction evidence="9">
        <text>(sulfur carrier)-H + L-cysteine = (sulfur carrier)-SH + L-alanine</text>
        <dbReference type="Rhea" id="RHEA:43892"/>
        <dbReference type="Rhea" id="RHEA-COMP:14737"/>
        <dbReference type="Rhea" id="RHEA-COMP:14739"/>
        <dbReference type="ChEBI" id="CHEBI:29917"/>
        <dbReference type="ChEBI" id="CHEBI:35235"/>
        <dbReference type="ChEBI" id="CHEBI:57972"/>
        <dbReference type="ChEBI" id="CHEBI:64428"/>
        <dbReference type="EC" id="2.8.1.7"/>
    </reaction>
</comment>
<dbReference type="OrthoDB" id="9808002at2"/>
<evidence type="ECO:0000313" key="12">
    <source>
        <dbReference type="EMBL" id="KRM08506.1"/>
    </source>
</evidence>
<dbReference type="InterPro" id="IPR015424">
    <property type="entry name" value="PyrdxlP-dep_Trfase"/>
</dbReference>
<dbReference type="InterPro" id="IPR000192">
    <property type="entry name" value="Aminotrans_V_dom"/>
</dbReference>
<dbReference type="Pfam" id="PF00266">
    <property type="entry name" value="Aminotran_5"/>
    <property type="match status" value="1"/>
</dbReference>
<evidence type="ECO:0000256" key="2">
    <source>
        <dbReference type="ARBA" id="ARBA00006490"/>
    </source>
</evidence>
<evidence type="ECO:0000313" key="13">
    <source>
        <dbReference type="Proteomes" id="UP000051315"/>
    </source>
</evidence>
<gene>
    <name evidence="12" type="ORF">FC15_GL000575</name>
</gene>
<evidence type="ECO:0000256" key="4">
    <source>
        <dbReference type="ARBA" id="ARBA00022679"/>
    </source>
</evidence>
<evidence type="ECO:0000256" key="3">
    <source>
        <dbReference type="ARBA" id="ARBA00012239"/>
    </source>
</evidence>
<dbReference type="Proteomes" id="UP000051315">
    <property type="component" value="Unassembled WGS sequence"/>
</dbReference>
<dbReference type="STRING" id="1423735.FC15_GL000575"/>
<dbReference type="AlphaFoldDB" id="A0A0R1VRY2"/>
<dbReference type="PANTHER" id="PTHR11601">
    <property type="entry name" value="CYSTEINE DESULFURYLASE FAMILY MEMBER"/>
    <property type="match status" value="1"/>
</dbReference>
<dbReference type="NCBIfam" id="NF002806">
    <property type="entry name" value="PRK02948.1"/>
    <property type="match status" value="1"/>
</dbReference>
<keyword evidence="6" id="KW-0663">Pyridoxal phosphate</keyword>
<keyword evidence="5" id="KW-0479">Metal-binding</keyword>
<dbReference type="EC" id="2.8.1.7" evidence="3"/>
<keyword evidence="13" id="KW-1185">Reference proteome</keyword>
<evidence type="ECO:0000256" key="9">
    <source>
        <dbReference type="ARBA" id="ARBA00050776"/>
    </source>
</evidence>
<protein>
    <recommendedName>
        <fullName evidence="3">cysteine desulfurase</fullName>
        <ecNumber evidence="3">2.8.1.7</ecNumber>
    </recommendedName>
</protein>
<dbReference type="InterPro" id="IPR015422">
    <property type="entry name" value="PyrdxlP-dep_Trfase_small"/>
</dbReference>